<dbReference type="AlphaFoldDB" id="A0AAD5GZQ5"/>
<accession>A0AAD5GZQ5</accession>
<feature type="domain" description="F-box" evidence="4">
    <location>
        <begin position="1"/>
        <end position="45"/>
    </location>
</feature>
<evidence type="ECO:0000256" key="2">
    <source>
        <dbReference type="ARBA" id="ARBA00022614"/>
    </source>
</evidence>
<evidence type="ECO:0000313" key="5">
    <source>
        <dbReference type="EMBL" id="KAI7838641.1"/>
    </source>
</evidence>
<evidence type="ECO:0000259" key="4">
    <source>
        <dbReference type="PROSITE" id="PS50181"/>
    </source>
</evidence>
<name>A0AAD5GZQ5_9CHLO</name>
<reference evidence="5" key="1">
    <citation type="submission" date="2020-11" db="EMBL/GenBank/DDBJ databases">
        <title>Chlorella ohadii genome sequencing and assembly.</title>
        <authorList>
            <person name="Murik O."/>
            <person name="Treves H."/>
            <person name="Kedem I."/>
            <person name="Shotland Y."/>
            <person name="Kaplan A."/>
        </authorList>
    </citation>
    <scope>NUCLEOTIDE SEQUENCE</scope>
    <source>
        <strain evidence="5">1</strain>
    </source>
</reference>
<comment type="subcellular location">
    <subcellularLocation>
        <location evidence="1">Cytoplasm</location>
        <location evidence="1">Cytoskeleton</location>
        <location evidence="1">Cilium axoneme</location>
    </subcellularLocation>
</comment>
<dbReference type="GO" id="GO:0005930">
    <property type="term" value="C:axoneme"/>
    <property type="evidence" value="ECO:0007669"/>
    <property type="project" value="UniProtKB-SubCell"/>
</dbReference>
<dbReference type="PANTHER" id="PTHR48051:SF54">
    <property type="entry name" value="LEUCINE-RICH REPEAT-CONTAINING PROTEIN"/>
    <property type="match status" value="1"/>
</dbReference>
<evidence type="ECO:0000256" key="1">
    <source>
        <dbReference type="ARBA" id="ARBA00004430"/>
    </source>
</evidence>
<dbReference type="InterPro" id="IPR050216">
    <property type="entry name" value="LRR_domain-containing"/>
</dbReference>
<dbReference type="PROSITE" id="PS50181">
    <property type="entry name" value="FBOX"/>
    <property type="match status" value="1"/>
</dbReference>
<sequence>MEALPDPLLGRIFAAAAQEAGDVITLVSRRWHQVFYSEPELWHFLALTVESLDTAREVGQTRQWFAAKALLLRRIGGFVQHLRCSQLLVEDSHPDAYDGTLIDMQQLAADSGAEWQLGSSVLAHLSPATLQSLRLGWVLVDAGAAAALQRLSSLTQLWIECEDALPSRIVVALASLPWLLSLELSACDIPLGLPTALQHLTQLTCLVLDSCSPLPELSAVFALTQLRRLGWQEMRQAGALHVDPQQLLAQLRQLQSLDIGSVQTEPTRGSLQVGGAVLGTCRLERCAHADSTWWKLYLRGIESTASLQQLLAAALPAGTQPSQLRSLRINQSYLLLPAVLSCPLGHLTSLGLSSCKFPDAGALAVVEALLQQAPRLQSLALMGFPDAPSALPAVINRTGLRQLCLRGSSFKELPPGPYLSSLESLDLAHGCWDRLPPALAAATSLTELSLAESSLLVLTTADVDGILCRLPRLRYLYLDVARMPAHVLAQLAECAPHLQISGEP</sequence>
<dbReference type="SUPFAM" id="SSF52058">
    <property type="entry name" value="L domain-like"/>
    <property type="match status" value="1"/>
</dbReference>
<gene>
    <name evidence="5" type="ORF">COHA_007568</name>
</gene>
<dbReference type="PANTHER" id="PTHR48051">
    <property type="match status" value="1"/>
</dbReference>
<dbReference type="Proteomes" id="UP001205105">
    <property type="component" value="Unassembled WGS sequence"/>
</dbReference>
<dbReference type="EMBL" id="JADXDR010000120">
    <property type="protein sequence ID" value="KAI7838641.1"/>
    <property type="molecule type" value="Genomic_DNA"/>
</dbReference>
<keyword evidence="3" id="KW-0677">Repeat</keyword>
<protein>
    <recommendedName>
        <fullName evidence="4">F-box domain-containing protein</fullName>
    </recommendedName>
</protein>
<dbReference type="Gene3D" id="3.80.10.10">
    <property type="entry name" value="Ribonuclease Inhibitor"/>
    <property type="match status" value="2"/>
</dbReference>
<keyword evidence="2" id="KW-0433">Leucine-rich repeat</keyword>
<proteinExistence type="predicted"/>
<organism evidence="5 6">
    <name type="scientific">Chlorella ohadii</name>
    <dbReference type="NCBI Taxonomy" id="2649997"/>
    <lineage>
        <taxon>Eukaryota</taxon>
        <taxon>Viridiplantae</taxon>
        <taxon>Chlorophyta</taxon>
        <taxon>core chlorophytes</taxon>
        <taxon>Trebouxiophyceae</taxon>
        <taxon>Chlorellales</taxon>
        <taxon>Chlorellaceae</taxon>
        <taxon>Chlorella clade</taxon>
        <taxon>Chlorella</taxon>
    </lineage>
</organism>
<evidence type="ECO:0000313" key="6">
    <source>
        <dbReference type="Proteomes" id="UP001205105"/>
    </source>
</evidence>
<keyword evidence="6" id="KW-1185">Reference proteome</keyword>
<comment type="caution">
    <text evidence="5">The sequence shown here is derived from an EMBL/GenBank/DDBJ whole genome shotgun (WGS) entry which is preliminary data.</text>
</comment>
<dbReference type="InterPro" id="IPR001810">
    <property type="entry name" value="F-box_dom"/>
</dbReference>
<evidence type="ECO:0000256" key="3">
    <source>
        <dbReference type="ARBA" id="ARBA00022737"/>
    </source>
</evidence>
<dbReference type="InterPro" id="IPR032675">
    <property type="entry name" value="LRR_dom_sf"/>
</dbReference>